<keyword evidence="2" id="KW-0732">Signal</keyword>
<dbReference type="EMBL" id="NHYD01003445">
    <property type="protein sequence ID" value="PPQ77043.1"/>
    <property type="molecule type" value="Genomic_DNA"/>
</dbReference>
<evidence type="ECO:0000256" key="2">
    <source>
        <dbReference type="SAM" id="SignalP"/>
    </source>
</evidence>
<dbReference type="STRING" id="93625.A0A409WEY3"/>
<dbReference type="PANTHER" id="PTHR35192">
    <property type="entry name" value="PROTEIN, PUTATIVE-RELATED"/>
    <property type="match status" value="1"/>
</dbReference>
<evidence type="ECO:0000256" key="1">
    <source>
        <dbReference type="SAM" id="MobiDB-lite"/>
    </source>
</evidence>
<proteinExistence type="predicted"/>
<dbReference type="OrthoDB" id="439917at2759"/>
<gene>
    <name evidence="4" type="ORF">CVT25_014860</name>
</gene>
<feature type="domain" description="Protein CPL1-like" evidence="3">
    <location>
        <begin position="146"/>
        <end position="204"/>
    </location>
</feature>
<accession>A0A409WEY3</accession>
<dbReference type="InterPro" id="IPR038955">
    <property type="entry name" value="PriA/CPL1_fungi"/>
</dbReference>
<dbReference type="Pfam" id="PF21671">
    <property type="entry name" value="CPL1-like"/>
    <property type="match status" value="1"/>
</dbReference>
<organism evidence="4 5">
    <name type="scientific">Psilocybe cyanescens</name>
    <dbReference type="NCBI Taxonomy" id="93625"/>
    <lineage>
        <taxon>Eukaryota</taxon>
        <taxon>Fungi</taxon>
        <taxon>Dikarya</taxon>
        <taxon>Basidiomycota</taxon>
        <taxon>Agaricomycotina</taxon>
        <taxon>Agaricomycetes</taxon>
        <taxon>Agaricomycetidae</taxon>
        <taxon>Agaricales</taxon>
        <taxon>Agaricineae</taxon>
        <taxon>Strophariaceae</taxon>
        <taxon>Psilocybe</taxon>
    </lineage>
</organism>
<name>A0A409WEY3_PSICY</name>
<dbReference type="Proteomes" id="UP000283269">
    <property type="component" value="Unassembled WGS sequence"/>
</dbReference>
<dbReference type="InterPro" id="IPR048661">
    <property type="entry name" value="CPL1-like"/>
</dbReference>
<evidence type="ECO:0000259" key="3">
    <source>
        <dbReference type="Pfam" id="PF21671"/>
    </source>
</evidence>
<dbReference type="PANTHER" id="PTHR35192:SF2">
    <property type="entry name" value="APPLE DOMAIN-CONTAINING PROTEIN"/>
    <property type="match status" value="1"/>
</dbReference>
<dbReference type="AlphaFoldDB" id="A0A409WEY3"/>
<evidence type="ECO:0000313" key="4">
    <source>
        <dbReference type="EMBL" id="PPQ77043.1"/>
    </source>
</evidence>
<reference evidence="4 5" key="1">
    <citation type="journal article" date="2018" name="Evol. Lett.">
        <title>Horizontal gene cluster transfer increased hallucinogenic mushroom diversity.</title>
        <authorList>
            <person name="Reynolds H.T."/>
            <person name="Vijayakumar V."/>
            <person name="Gluck-Thaler E."/>
            <person name="Korotkin H.B."/>
            <person name="Matheny P.B."/>
            <person name="Slot J.C."/>
        </authorList>
    </citation>
    <scope>NUCLEOTIDE SEQUENCE [LARGE SCALE GENOMIC DNA]</scope>
    <source>
        <strain evidence="4 5">2631</strain>
    </source>
</reference>
<sequence length="207" mass="21557">MTVFSCRRFLVLTLALVSAARAGSPTHTTSEYKVRGVPAGEPVPSFHPRQFSSGSGGGDHGGGYNGGGNHNDGGRWENNNGGADNYPTPSQRPRARNLNRRILSSVPPSELAESICPSGLYGCPIADAGSLSSLPTSLSAWIEQGFECVDIKADLRACGGCPSLNAKHDCTTIVGANDIACVVGTCVVDSCLPGYSLDSRNNACTRK</sequence>
<feature type="signal peptide" evidence="2">
    <location>
        <begin position="1"/>
        <end position="22"/>
    </location>
</feature>
<feature type="region of interest" description="Disordered" evidence="1">
    <location>
        <begin position="20"/>
        <end position="98"/>
    </location>
</feature>
<feature type="compositionally biased region" description="Polar residues" evidence="1">
    <location>
        <begin position="77"/>
        <end position="91"/>
    </location>
</feature>
<feature type="chain" id="PRO_5019306303" description="Protein CPL1-like domain-containing protein" evidence="2">
    <location>
        <begin position="23"/>
        <end position="207"/>
    </location>
</feature>
<evidence type="ECO:0000313" key="5">
    <source>
        <dbReference type="Proteomes" id="UP000283269"/>
    </source>
</evidence>
<protein>
    <recommendedName>
        <fullName evidence="3">Protein CPL1-like domain-containing protein</fullName>
    </recommendedName>
</protein>
<dbReference type="InParanoid" id="A0A409WEY3"/>
<keyword evidence="5" id="KW-1185">Reference proteome</keyword>
<feature type="compositionally biased region" description="Gly residues" evidence="1">
    <location>
        <begin position="54"/>
        <end position="71"/>
    </location>
</feature>
<comment type="caution">
    <text evidence="4">The sequence shown here is derived from an EMBL/GenBank/DDBJ whole genome shotgun (WGS) entry which is preliminary data.</text>
</comment>